<protein>
    <submittedName>
        <fullName evidence="2">DUF2065 domain-containing protein</fullName>
    </submittedName>
</protein>
<dbReference type="InterPro" id="IPR019201">
    <property type="entry name" value="DUF2065"/>
</dbReference>
<dbReference type="PANTHER" id="PTHR38602">
    <property type="entry name" value="INNER MEMBRANE PROTEIN-RELATED"/>
    <property type="match status" value="1"/>
</dbReference>
<name>A0A2S0MH44_9BURK</name>
<dbReference type="RefSeq" id="WP_106703666.1">
    <property type="nucleotide sequence ID" value="NZ_CP027666.1"/>
</dbReference>
<gene>
    <name evidence="2" type="ORF">C6570_13410</name>
</gene>
<dbReference type="EMBL" id="CP027666">
    <property type="protein sequence ID" value="AVO35117.1"/>
    <property type="molecule type" value="Genomic_DNA"/>
</dbReference>
<accession>A0A2S0MH44</accession>
<feature type="transmembrane region" description="Helical" evidence="1">
    <location>
        <begin position="43"/>
        <end position="61"/>
    </location>
</feature>
<evidence type="ECO:0000313" key="2">
    <source>
        <dbReference type="EMBL" id="AVO35117.1"/>
    </source>
</evidence>
<sequence length="62" mass="6766">MNASVLLAALGLALILEGLMPLIAPQGWRRVVAQLMQLKDGQLRFYGLISVVLGLLLLFSFL</sequence>
<dbReference type="KEGG" id="otk:C6570_13410"/>
<keyword evidence="1" id="KW-0472">Membrane</keyword>
<keyword evidence="1" id="KW-1133">Transmembrane helix</keyword>
<keyword evidence="1" id="KW-0812">Transmembrane</keyword>
<dbReference type="Pfam" id="PF09838">
    <property type="entry name" value="DUF2065"/>
    <property type="match status" value="1"/>
</dbReference>
<evidence type="ECO:0000256" key="1">
    <source>
        <dbReference type="SAM" id="Phobius"/>
    </source>
</evidence>
<keyword evidence="3" id="KW-1185">Reference proteome</keyword>
<reference evidence="2 3" key="1">
    <citation type="submission" date="2018-03" db="EMBL/GenBank/DDBJ databases">
        <title>Genome sequencing of Ottowia sp.</title>
        <authorList>
            <person name="Kim S.-J."/>
            <person name="Heo J."/>
            <person name="Kwon S.-W."/>
        </authorList>
    </citation>
    <scope>NUCLEOTIDE SEQUENCE [LARGE SCALE GENOMIC DNA]</scope>
    <source>
        <strain evidence="2 3">KADR8-3</strain>
    </source>
</reference>
<proteinExistence type="predicted"/>
<dbReference type="PANTHER" id="PTHR38602:SF1">
    <property type="entry name" value="INNER MEMBRANE PROTEIN"/>
    <property type="match status" value="1"/>
</dbReference>
<evidence type="ECO:0000313" key="3">
    <source>
        <dbReference type="Proteomes" id="UP000239709"/>
    </source>
</evidence>
<dbReference type="AlphaFoldDB" id="A0A2S0MH44"/>
<dbReference type="Proteomes" id="UP000239709">
    <property type="component" value="Chromosome"/>
</dbReference>
<organism evidence="2 3">
    <name type="scientific">Ottowia oryzae</name>
    <dbReference type="NCBI Taxonomy" id="2109914"/>
    <lineage>
        <taxon>Bacteria</taxon>
        <taxon>Pseudomonadati</taxon>
        <taxon>Pseudomonadota</taxon>
        <taxon>Betaproteobacteria</taxon>
        <taxon>Burkholderiales</taxon>
        <taxon>Comamonadaceae</taxon>
        <taxon>Ottowia</taxon>
    </lineage>
</organism>